<comment type="caution">
    <text evidence="11">The sequence shown here is derived from an EMBL/GenBank/DDBJ whole genome shotgun (WGS) entry which is preliminary data.</text>
</comment>
<proteinExistence type="inferred from homology"/>
<organism evidence="11 12">
    <name type="scientific">Pararhodobacter aggregans</name>
    <dbReference type="NCBI Taxonomy" id="404875"/>
    <lineage>
        <taxon>Bacteria</taxon>
        <taxon>Pseudomonadati</taxon>
        <taxon>Pseudomonadota</taxon>
        <taxon>Alphaproteobacteria</taxon>
        <taxon>Rhodobacterales</taxon>
        <taxon>Paracoccaceae</taxon>
        <taxon>Pararhodobacter</taxon>
    </lineage>
</organism>
<evidence type="ECO:0000256" key="4">
    <source>
        <dbReference type="ARBA" id="ARBA00022692"/>
    </source>
</evidence>
<feature type="domain" description="OmpA-like" evidence="9">
    <location>
        <begin position="188"/>
        <end position="254"/>
    </location>
</feature>
<feature type="transmembrane region" description="Helical" evidence="8">
    <location>
        <begin position="30"/>
        <end position="49"/>
    </location>
</feature>
<dbReference type="Pfam" id="PF00691">
    <property type="entry name" value="OmpA"/>
    <property type="match status" value="1"/>
</dbReference>
<keyword evidence="3" id="KW-1003">Cell membrane</keyword>
<dbReference type="RefSeq" id="WP_107751331.1">
    <property type="nucleotide sequence ID" value="NZ_JBLWSZ010000001.1"/>
</dbReference>
<dbReference type="EMBL" id="QDDR01000003">
    <property type="protein sequence ID" value="PVE47958.1"/>
    <property type="molecule type" value="Genomic_DNA"/>
</dbReference>
<dbReference type="InterPro" id="IPR006665">
    <property type="entry name" value="OmpA-like"/>
</dbReference>
<keyword evidence="6 8" id="KW-0472">Membrane</keyword>
<dbReference type="OrthoDB" id="7170686at2"/>
<evidence type="ECO:0000256" key="7">
    <source>
        <dbReference type="SAM" id="MobiDB-lite"/>
    </source>
</evidence>
<evidence type="ECO:0000256" key="5">
    <source>
        <dbReference type="ARBA" id="ARBA00022989"/>
    </source>
</evidence>
<evidence type="ECO:0000256" key="8">
    <source>
        <dbReference type="SAM" id="Phobius"/>
    </source>
</evidence>
<dbReference type="InterPro" id="IPR050330">
    <property type="entry name" value="Bact_OuterMem_StrucFunc"/>
</dbReference>
<feature type="domain" description="Motility protein B-like N-terminal" evidence="10">
    <location>
        <begin position="15"/>
        <end position="66"/>
    </location>
</feature>
<gene>
    <name evidence="11" type="ORF">DDE23_07380</name>
</gene>
<dbReference type="InterPro" id="IPR036737">
    <property type="entry name" value="OmpA-like_sf"/>
</dbReference>
<evidence type="ECO:0000256" key="3">
    <source>
        <dbReference type="ARBA" id="ARBA00022475"/>
    </source>
</evidence>
<comment type="subcellular location">
    <subcellularLocation>
        <location evidence="1">Cell membrane</location>
        <topology evidence="1">Single-pass membrane protein</topology>
    </subcellularLocation>
</comment>
<dbReference type="Pfam" id="PF13677">
    <property type="entry name" value="MotB_plug"/>
    <property type="match status" value="1"/>
</dbReference>
<dbReference type="PANTHER" id="PTHR30329">
    <property type="entry name" value="STATOR ELEMENT OF FLAGELLAR MOTOR COMPLEX"/>
    <property type="match status" value="1"/>
</dbReference>
<keyword evidence="12" id="KW-1185">Reference proteome</keyword>
<dbReference type="GO" id="GO:0005886">
    <property type="term" value="C:plasma membrane"/>
    <property type="evidence" value="ECO:0007669"/>
    <property type="project" value="UniProtKB-SubCell"/>
</dbReference>
<dbReference type="Gene3D" id="3.30.1330.60">
    <property type="entry name" value="OmpA-like domain"/>
    <property type="match status" value="1"/>
</dbReference>
<feature type="region of interest" description="Disordered" evidence="7">
    <location>
        <begin position="79"/>
        <end position="109"/>
    </location>
</feature>
<protein>
    <submittedName>
        <fullName evidence="11">Chemotaxis protein MotB</fullName>
    </submittedName>
</protein>
<evidence type="ECO:0000256" key="6">
    <source>
        <dbReference type="ARBA" id="ARBA00023136"/>
    </source>
</evidence>
<evidence type="ECO:0000256" key="2">
    <source>
        <dbReference type="ARBA" id="ARBA00008914"/>
    </source>
</evidence>
<dbReference type="InterPro" id="IPR025713">
    <property type="entry name" value="MotB-like_N_dom"/>
</dbReference>
<dbReference type="AlphaFoldDB" id="A0A2T7UTP8"/>
<reference evidence="11 12" key="1">
    <citation type="journal article" date="2011" name="Syst. Appl. Microbiol.">
        <title>Defluviimonas denitrificans gen. nov., sp. nov., and Pararhodobacter aggregans gen. nov., sp. nov., non-phototrophic Rhodobacteraceae from the biofilter of a marine aquaculture.</title>
        <authorList>
            <person name="Foesel B.U."/>
            <person name="Drake H.L."/>
            <person name="Schramm A."/>
        </authorList>
    </citation>
    <scope>NUCLEOTIDE SEQUENCE [LARGE SCALE GENOMIC DNA]</scope>
    <source>
        <strain evidence="11 12">D1-19</strain>
    </source>
</reference>
<comment type="similarity">
    <text evidence="2">Belongs to the MotB family.</text>
</comment>
<dbReference type="Proteomes" id="UP000244810">
    <property type="component" value="Unassembled WGS sequence"/>
</dbReference>
<keyword evidence="5 8" id="KW-1133">Transmembrane helix</keyword>
<sequence>MSRQNDVAPIIIKRKKVIVGGGHHGGAWKVAYADFVTAMMAFFLMMWLLGATTESQRRGLADYFNPSIPVHRISSGGEGMFGGSDLETRDQSAPATPAENETDSGVDTQVETRSFEDLQQRLTGLGGESAVLDEALRHVVTRQTDEGLVVELFDLPGAPLFEPETNEPTEVTRRIVTIVSQIFGMVLNPLAIEGHTRTYSVVQASDPRWALSTARADRIRRLLDEDGFDPARIARVSGHADRRPADPNPMSVRNNRLELILLRSRR</sequence>
<evidence type="ECO:0000313" key="12">
    <source>
        <dbReference type="Proteomes" id="UP000244810"/>
    </source>
</evidence>
<dbReference type="SUPFAM" id="SSF103088">
    <property type="entry name" value="OmpA-like"/>
    <property type="match status" value="1"/>
</dbReference>
<evidence type="ECO:0000256" key="1">
    <source>
        <dbReference type="ARBA" id="ARBA00004162"/>
    </source>
</evidence>
<name>A0A2T7UTP8_9RHOB</name>
<evidence type="ECO:0000259" key="9">
    <source>
        <dbReference type="Pfam" id="PF00691"/>
    </source>
</evidence>
<keyword evidence="4 8" id="KW-0812">Transmembrane</keyword>
<accession>A0A2T7UTP8</accession>
<evidence type="ECO:0000259" key="10">
    <source>
        <dbReference type="Pfam" id="PF13677"/>
    </source>
</evidence>
<dbReference type="PANTHER" id="PTHR30329:SF21">
    <property type="entry name" value="LIPOPROTEIN YIAD-RELATED"/>
    <property type="match status" value="1"/>
</dbReference>
<evidence type="ECO:0000313" key="11">
    <source>
        <dbReference type="EMBL" id="PVE47958.1"/>
    </source>
</evidence>